<evidence type="ECO:0000256" key="7">
    <source>
        <dbReference type="ARBA" id="ARBA00023288"/>
    </source>
</evidence>
<evidence type="ECO:0000313" key="9">
    <source>
        <dbReference type="EMBL" id="MBV3124055.1"/>
    </source>
</evidence>
<reference evidence="9" key="2">
    <citation type="submission" date="2021-06" db="EMBL/GenBank/DDBJ databases">
        <title>Collection of gut derived symbiotic bacterial strains cultured from healthy donors.</title>
        <authorList>
            <person name="Lin H."/>
            <person name="Littmann E."/>
            <person name="Pamer E.G."/>
        </authorList>
    </citation>
    <scope>NUCLEOTIDE SEQUENCE</scope>
    <source>
        <strain evidence="9">MSK.5.10</strain>
    </source>
</reference>
<keyword evidence="4" id="KW-0472">Membrane</keyword>
<dbReference type="PROSITE" id="PS51257">
    <property type="entry name" value="PROKAR_LIPOPROTEIN"/>
    <property type="match status" value="1"/>
</dbReference>
<dbReference type="GO" id="GO:0009279">
    <property type="term" value="C:cell outer membrane"/>
    <property type="evidence" value="ECO:0007669"/>
    <property type="project" value="UniProtKB-SubCell"/>
</dbReference>
<comment type="similarity">
    <text evidence="2">Belongs to the bacteroidetes fimbrillin superfamily. FimB/Mfa2 family.</text>
</comment>
<keyword evidence="5" id="KW-0564">Palmitate</keyword>
<dbReference type="Proteomes" id="UP000283678">
    <property type="component" value="Unassembled WGS sequence"/>
</dbReference>
<gene>
    <name evidence="10" type="ORF">DWW04_16875</name>
    <name evidence="9" type="ORF">KSU80_12825</name>
</gene>
<evidence type="ECO:0000313" key="11">
    <source>
        <dbReference type="Proteomes" id="UP000283678"/>
    </source>
</evidence>
<evidence type="ECO:0000256" key="6">
    <source>
        <dbReference type="ARBA" id="ARBA00023237"/>
    </source>
</evidence>
<dbReference type="Proteomes" id="UP000777173">
    <property type="component" value="Unassembled WGS sequence"/>
</dbReference>
<evidence type="ECO:0000256" key="3">
    <source>
        <dbReference type="ARBA" id="ARBA00022729"/>
    </source>
</evidence>
<sequence length="318" mass="35885">MLKKKLFTGICLLSLLSGCVLDDLHDCPGHPDKPVPPNPPEETTQFLYFRYTGDGDTDLLTERISCVDMYVFDSGERLVSTLEIDAEALRARHGVSIDLPAGNYTVVCLGNAGERTQVSDLTTCDLHMMFFAHPGYFMNDESMLTGNDPLYHGDLRFRVEDGKSLKDTVDFNSSHLKVYVEVKGYGTTEYGKDGGEPDIRLHNMPCRVFFDNRICPQRRTYHPEVGREGAQDMYVGKLCTFRLDGNHPAEIALYSGAGTEPFYTVDVTDFLKRHPEVDITKQEAELSMRIEFRERNANVTITVPQWGVEDVYPDVGFE</sequence>
<protein>
    <submittedName>
        <fullName evidence="9">FimB/Mfa2 family fimbrial subunit</fullName>
    </submittedName>
</protein>
<reference evidence="10 11" key="1">
    <citation type="submission" date="2018-08" db="EMBL/GenBank/DDBJ databases">
        <title>A genome reference for cultivated species of the human gut microbiota.</title>
        <authorList>
            <person name="Zou Y."/>
            <person name="Xue W."/>
            <person name="Luo G."/>
        </authorList>
    </citation>
    <scope>NUCLEOTIDE SEQUENCE [LARGE SCALE GENOMIC DNA]</scope>
    <source>
        <strain evidence="10 11">AF14-1AC</strain>
    </source>
</reference>
<comment type="caution">
    <text evidence="10">The sequence shown here is derived from an EMBL/GenBank/DDBJ whole genome shotgun (WGS) entry which is preliminary data.</text>
</comment>
<keyword evidence="7" id="KW-0449">Lipoprotein</keyword>
<evidence type="ECO:0000313" key="10">
    <source>
        <dbReference type="EMBL" id="RGV72950.1"/>
    </source>
</evidence>
<evidence type="ECO:0000256" key="5">
    <source>
        <dbReference type="ARBA" id="ARBA00023139"/>
    </source>
</evidence>
<comment type="subcellular location">
    <subcellularLocation>
        <location evidence="1">Cell outer membrane</location>
    </subcellularLocation>
</comment>
<dbReference type="Gene3D" id="2.60.40.2100">
    <property type="match status" value="1"/>
</dbReference>
<keyword evidence="6" id="KW-0998">Cell outer membrane</keyword>
<dbReference type="EMBL" id="QRZL01000021">
    <property type="protein sequence ID" value="RGV72950.1"/>
    <property type="molecule type" value="Genomic_DNA"/>
</dbReference>
<accession>A0A1Y4PQ51</accession>
<dbReference type="EMBL" id="JAHOAX010000011">
    <property type="protein sequence ID" value="MBV3124055.1"/>
    <property type="molecule type" value="Genomic_DNA"/>
</dbReference>
<evidence type="ECO:0000256" key="8">
    <source>
        <dbReference type="SAM" id="SignalP"/>
    </source>
</evidence>
<keyword evidence="3 8" id="KW-0732">Signal</keyword>
<dbReference type="Pfam" id="PF08842">
    <property type="entry name" value="Mfa2"/>
    <property type="match status" value="1"/>
</dbReference>
<dbReference type="AlphaFoldDB" id="A0A1Y4PQ51"/>
<evidence type="ECO:0000256" key="2">
    <source>
        <dbReference type="ARBA" id="ARBA00007248"/>
    </source>
</evidence>
<organism evidence="10 11">
    <name type="scientific">Phocaeicola dorei</name>
    <dbReference type="NCBI Taxonomy" id="357276"/>
    <lineage>
        <taxon>Bacteria</taxon>
        <taxon>Pseudomonadati</taxon>
        <taxon>Bacteroidota</taxon>
        <taxon>Bacteroidia</taxon>
        <taxon>Bacteroidales</taxon>
        <taxon>Bacteroidaceae</taxon>
        <taxon>Phocaeicola</taxon>
    </lineage>
</organism>
<evidence type="ECO:0000256" key="1">
    <source>
        <dbReference type="ARBA" id="ARBA00004442"/>
    </source>
</evidence>
<dbReference type="InterPro" id="IPR014941">
    <property type="entry name" value="FimB/Mfa2/Mfa3"/>
</dbReference>
<evidence type="ECO:0000256" key="4">
    <source>
        <dbReference type="ARBA" id="ARBA00023136"/>
    </source>
</evidence>
<feature type="chain" id="PRO_5044063470" evidence="8">
    <location>
        <begin position="23"/>
        <end position="318"/>
    </location>
</feature>
<name>A0A1Y4PQ51_9BACT</name>
<dbReference type="RefSeq" id="WP_087387413.1">
    <property type="nucleotide sequence ID" value="NZ_DAWDTN010000011.1"/>
</dbReference>
<proteinExistence type="inferred from homology"/>
<feature type="signal peptide" evidence="8">
    <location>
        <begin position="1"/>
        <end position="22"/>
    </location>
</feature>